<dbReference type="EMBL" id="JBGEHV010000027">
    <property type="protein sequence ID" value="MEY8040839.1"/>
    <property type="molecule type" value="Genomic_DNA"/>
</dbReference>
<dbReference type="Proteomes" id="UP001564626">
    <property type="component" value="Unassembled WGS sequence"/>
</dbReference>
<feature type="compositionally biased region" description="Pro residues" evidence="1">
    <location>
        <begin position="89"/>
        <end position="106"/>
    </location>
</feature>
<proteinExistence type="predicted"/>
<keyword evidence="2" id="KW-0812">Transmembrane</keyword>
<keyword evidence="2" id="KW-0472">Membrane</keyword>
<comment type="caution">
    <text evidence="4">The sequence shown here is derived from an EMBL/GenBank/DDBJ whole genome shotgun (WGS) entry which is preliminary data.</text>
</comment>
<name>A0ABV4CN45_9PSEU</name>
<protein>
    <submittedName>
        <fullName evidence="4">LytR C-terminal domain-containing protein</fullName>
    </submittedName>
</protein>
<dbReference type="RefSeq" id="WP_345368164.1">
    <property type="nucleotide sequence ID" value="NZ_BAABII010000026.1"/>
</dbReference>
<evidence type="ECO:0000313" key="4">
    <source>
        <dbReference type="EMBL" id="MEY8040839.1"/>
    </source>
</evidence>
<evidence type="ECO:0000256" key="1">
    <source>
        <dbReference type="SAM" id="MobiDB-lite"/>
    </source>
</evidence>
<keyword evidence="2" id="KW-1133">Transmembrane helix</keyword>
<dbReference type="Gene3D" id="3.30.70.2390">
    <property type="match status" value="1"/>
</dbReference>
<evidence type="ECO:0000256" key="2">
    <source>
        <dbReference type="SAM" id="Phobius"/>
    </source>
</evidence>
<sequence length="206" mass="20927">MTSAEPPTGPSRNAIAGYGLIGAGAVAAVIGVVTLASGGQAENSAQPPRPAAATSSPEADPPAPPPPEDPAAEDPPADEPPTSSAAQQPPAPPQRPPETIAPPPQSQPRILVRVYNNSTIEGLAQRAADDLLTAGYEVPDVGNYARGIVPTTTVYYREGTGEKAQAEEIARALGARVAPRFDGIQDATPGLIAIITNDYQGGITGK</sequence>
<evidence type="ECO:0000313" key="5">
    <source>
        <dbReference type="Proteomes" id="UP001564626"/>
    </source>
</evidence>
<feature type="compositionally biased region" description="Pro residues" evidence="1">
    <location>
        <begin position="59"/>
        <end position="69"/>
    </location>
</feature>
<reference evidence="4 5" key="1">
    <citation type="submission" date="2024-08" db="EMBL/GenBank/DDBJ databases">
        <title>Genome mining of Saccharopolyspora cebuensis PGLac3 from Nigerian medicinal plant.</title>
        <authorList>
            <person name="Ezeobiora C.E."/>
            <person name="Igbokwe N.H."/>
            <person name="Amin D.H."/>
            <person name="Mendie U.E."/>
        </authorList>
    </citation>
    <scope>NUCLEOTIDE SEQUENCE [LARGE SCALE GENOMIC DNA]</scope>
    <source>
        <strain evidence="4 5">PGLac3</strain>
    </source>
</reference>
<evidence type="ECO:0000259" key="3">
    <source>
        <dbReference type="Pfam" id="PF13399"/>
    </source>
</evidence>
<feature type="domain" description="LytR/CpsA/Psr regulator C-terminal" evidence="3">
    <location>
        <begin position="110"/>
        <end position="198"/>
    </location>
</feature>
<feature type="transmembrane region" description="Helical" evidence="2">
    <location>
        <begin position="15"/>
        <end position="36"/>
    </location>
</feature>
<gene>
    <name evidence="4" type="ORF">AB8O55_15630</name>
</gene>
<feature type="region of interest" description="Disordered" evidence="1">
    <location>
        <begin position="39"/>
        <end position="108"/>
    </location>
</feature>
<dbReference type="InterPro" id="IPR027381">
    <property type="entry name" value="LytR/CpsA/Psr_C"/>
</dbReference>
<accession>A0ABV4CN45</accession>
<dbReference type="Pfam" id="PF13399">
    <property type="entry name" value="LytR_C"/>
    <property type="match status" value="1"/>
</dbReference>
<organism evidence="4 5">
    <name type="scientific">Saccharopolyspora cebuensis</name>
    <dbReference type="NCBI Taxonomy" id="418759"/>
    <lineage>
        <taxon>Bacteria</taxon>
        <taxon>Bacillati</taxon>
        <taxon>Actinomycetota</taxon>
        <taxon>Actinomycetes</taxon>
        <taxon>Pseudonocardiales</taxon>
        <taxon>Pseudonocardiaceae</taxon>
        <taxon>Saccharopolyspora</taxon>
    </lineage>
</organism>
<keyword evidence="5" id="KW-1185">Reference proteome</keyword>